<gene>
    <name evidence="1" type="ORF">QNH46_02635</name>
</gene>
<evidence type="ECO:0000313" key="2">
    <source>
        <dbReference type="Proteomes" id="UP001177943"/>
    </source>
</evidence>
<sequence length="130" mass="14764">MLWSNTYLIGTWAAFRDVVALPDGSVIVAGRMSSSEISGSLAVNAKINRVGELVWVKRNESDQIHSMIPSRDGNMILTRYIKDENRYYLQTMNSAGTVLSDLRRFHPLSQFGLDIEKCTRSAQCILEFYR</sequence>
<accession>A0AA95L2F7</accession>
<protein>
    <submittedName>
        <fullName evidence="1">Uncharacterized protein</fullName>
    </submittedName>
</protein>
<proteinExistence type="predicted"/>
<dbReference type="AlphaFoldDB" id="A0AA95L2F7"/>
<evidence type="ECO:0000313" key="1">
    <source>
        <dbReference type="EMBL" id="WHX49602.1"/>
    </source>
</evidence>
<reference evidence="1" key="1">
    <citation type="submission" date="2023-05" db="EMBL/GenBank/DDBJ databases">
        <title>Comparative genomics of Bacillaceae isolates and their secondary metabolite potential.</title>
        <authorList>
            <person name="Song L."/>
            <person name="Nielsen L.J."/>
            <person name="Mohite O."/>
            <person name="Xu X."/>
            <person name="Weber T."/>
            <person name="Kovacs A.T."/>
        </authorList>
    </citation>
    <scope>NUCLEOTIDE SEQUENCE</scope>
    <source>
        <strain evidence="1">B2_4</strain>
    </source>
</reference>
<dbReference type="Proteomes" id="UP001177943">
    <property type="component" value="Chromosome"/>
</dbReference>
<name>A0AA95L2F7_9BACL</name>
<dbReference type="KEGG" id="pwn:QNH46_02635"/>
<dbReference type="RefSeq" id="WP_283926799.1">
    <property type="nucleotide sequence ID" value="NZ_CP126084.1"/>
</dbReference>
<organism evidence="1 2">
    <name type="scientific">Paenibacillus woosongensis</name>
    <dbReference type="NCBI Taxonomy" id="307580"/>
    <lineage>
        <taxon>Bacteria</taxon>
        <taxon>Bacillati</taxon>
        <taxon>Bacillota</taxon>
        <taxon>Bacilli</taxon>
        <taxon>Bacillales</taxon>
        <taxon>Paenibacillaceae</taxon>
        <taxon>Paenibacillus</taxon>
    </lineage>
</organism>
<dbReference type="EMBL" id="CP126084">
    <property type="protein sequence ID" value="WHX49602.1"/>
    <property type="molecule type" value="Genomic_DNA"/>
</dbReference>